<dbReference type="WBParaSite" id="PS1159_v2.g12801.t1">
    <property type="protein sequence ID" value="PS1159_v2.g12801.t1"/>
    <property type="gene ID" value="PS1159_v2.g12801"/>
</dbReference>
<organism evidence="1 2">
    <name type="scientific">Panagrolaimus sp. PS1159</name>
    <dbReference type="NCBI Taxonomy" id="55785"/>
    <lineage>
        <taxon>Eukaryota</taxon>
        <taxon>Metazoa</taxon>
        <taxon>Ecdysozoa</taxon>
        <taxon>Nematoda</taxon>
        <taxon>Chromadorea</taxon>
        <taxon>Rhabditida</taxon>
        <taxon>Tylenchina</taxon>
        <taxon>Panagrolaimomorpha</taxon>
        <taxon>Panagrolaimoidea</taxon>
        <taxon>Panagrolaimidae</taxon>
        <taxon>Panagrolaimus</taxon>
    </lineage>
</organism>
<evidence type="ECO:0000313" key="2">
    <source>
        <dbReference type="WBParaSite" id="PS1159_v2.g12801.t1"/>
    </source>
</evidence>
<protein>
    <submittedName>
        <fullName evidence="2">Uncharacterized protein</fullName>
    </submittedName>
</protein>
<evidence type="ECO:0000313" key="1">
    <source>
        <dbReference type="Proteomes" id="UP000887580"/>
    </source>
</evidence>
<name>A0AC35F3K1_9BILA</name>
<reference evidence="2" key="1">
    <citation type="submission" date="2022-11" db="UniProtKB">
        <authorList>
            <consortium name="WormBaseParasite"/>
        </authorList>
    </citation>
    <scope>IDENTIFICATION</scope>
</reference>
<dbReference type="Proteomes" id="UP000887580">
    <property type="component" value="Unplaced"/>
</dbReference>
<sequence>MDNFKGNSDKHFLWEFESDGSVQYWGFSVIFEFFVCECSLKVAKCESYNNHLMDVYGSVDSSYYCGNLNCNIPIEKCSSPLTLIEFFTMENVSKNDEFQIISNNRTTFEIVDWNYDTHVAYLNSSSENVFQVITHSSSNINTLYFHVEEFYVPPELKIHLSENQSSVIIDTAINNLTTFEISSEIKNRFFIIYCPNPNLIGLYTDTSLKTPIKYWTKMPLTGRKTVACNKCILERDKFVAYSSSYTETTYLAVRLPLRAGNCVFEETIFNTNQRTSLTITSLSNKNGSCLISILVDGLYRIKHLWTTSRTQNVKMFVGIDQKKLFLEFNSNTSEIWENTALWSTVYTILMPDSTAIFSWILIWHYMTSFFLKQLMNEFTSTKQENIALSSTAIISVGNVGEKVSKTNDDEKREVEILEAEQACVEAKNDENGVLIAGDIKYDHVRRGTEETFKKFKEFLRDLEKSRQDQINSMPLDDLNAAEKELSDNLFELINAHDCVQEESKACFESVIEIQEKTLKIDEGKAAAIWFMQDAKEKNPVPLAEEASAVLKKALLHPIDTLKNFKNKTSMALAAIFLGGILAAVHLFTLPIILPLATLSDVVFGTIAISSTAVISVGNVGENVSKINDDEKHEVEILEAEQACVETKNDENGVLIAGDIKYDHVRRGTEETIKKLTEFLRDLEKSRQDQINSVSFDDLNAAEAEEDSDSEI</sequence>
<accession>A0AC35F3K1</accession>
<proteinExistence type="predicted"/>